<dbReference type="GO" id="GO:0005524">
    <property type="term" value="F:ATP binding"/>
    <property type="evidence" value="ECO:0007669"/>
    <property type="project" value="UniProtKB-KW"/>
</dbReference>
<keyword evidence="2" id="KW-0547">Nucleotide-binding</keyword>
<evidence type="ECO:0000256" key="3">
    <source>
        <dbReference type="ARBA" id="ARBA00022840"/>
    </source>
</evidence>
<reference evidence="7 8" key="1">
    <citation type="submission" date="2015-09" db="EMBL/GenBank/DDBJ databases">
        <authorList>
            <consortium name="Pathogen Informatics"/>
        </authorList>
    </citation>
    <scope>NUCLEOTIDE SEQUENCE [LARGE SCALE GENOMIC DNA]</scope>
    <source>
        <strain evidence="6 8">2789STDY5834835</strain>
        <strain evidence="5 7">2789STDY5834966</strain>
    </source>
</reference>
<evidence type="ECO:0000313" key="8">
    <source>
        <dbReference type="Proteomes" id="UP000095679"/>
    </source>
</evidence>
<dbReference type="GeneID" id="75049649"/>
<dbReference type="PROSITE" id="PS00211">
    <property type="entry name" value="ABC_TRANSPORTER_1"/>
    <property type="match status" value="1"/>
</dbReference>
<dbReference type="Proteomes" id="UP000095679">
    <property type="component" value="Unassembled WGS sequence"/>
</dbReference>
<gene>
    <name evidence="6" type="primary">fbpC_3</name>
    <name evidence="6" type="ORF">ERS852450_01087</name>
    <name evidence="5" type="ORF">ERS852578_01907</name>
</gene>
<dbReference type="GO" id="GO:0016887">
    <property type="term" value="F:ATP hydrolysis activity"/>
    <property type="evidence" value="ECO:0007669"/>
    <property type="project" value="InterPro"/>
</dbReference>
<evidence type="ECO:0000313" key="6">
    <source>
        <dbReference type="EMBL" id="CUO05510.1"/>
    </source>
</evidence>
<proteinExistence type="predicted"/>
<dbReference type="SUPFAM" id="SSF52540">
    <property type="entry name" value="P-loop containing nucleoside triphosphate hydrolases"/>
    <property type="match status" value="1"/>
</dbReference>
<organism evidence="6 8">
    <name type="scientific">Anaerobutyricum hallii</name>
    <dbReference type="NCBI Taxonomy" id="39488"/>
    <lineage>
        <taxon>Bacteria</taxon>
        <taxon>Bacillati</taxon>
        <taxon>Bacillota</taxon>
        <taxon>Clostridia</taxon>
        <taxon>Lachnospirales</taxon>
        <taxon>Lachnospiraceae</taxon>
        <taxon>Anaerobutyricum</taxon>
    </lineage>
</organism>
<protein>
    <submittedName>
        <fullName evidence="6">Fe(3+) ions import ATP-binding protein FbpC</fullName>
        <ecNumber evidence="6">3.6.3.30</ecNumber>
    </submittedName>
</protein>
<dbReference type="EMBL" id="CYYC01000022">
    <property type="protein sequence ID" value="CUN05538.1"/>
    <property type="molecule type" value="Genomic_DNA"/>
</dbReference>
<evidence type="ECO:0000259" key="4">
    <source>
        <dbReference type="PROSITE" id="PS50893"/>
    </source>
</evidence>
<dbReference type="PROSITE" id="PS50893">
    <property type="entry name" value="ABC_TRANSPORTER_2"/>
    <property type="match status" value="1"/>
</dbReference>
<accession>A0A174C0W4</accession>
<dbReference type="Gene3D" id="3.40.50.300">
    <property type="entry name" value="P-loop containing nucleotide triphosphate hydrolases"/>
    <property type="match status" value="1"/>
</dbReference>
<dbReference type="InterPro" id="IPR050093">
    <property type="entry name" value="ABC_SmlMolc_Importer"/>
</dbReference>
<dbReference type="OrthoDB" id="9802264at2"/>
<keyword evidence="1" id="KW-0813">Transport</keyword>
<dbReference type="Pfam" id="PF00005">
    <property type="entry name" value="ABC_tran"/>
    <property type="match status" value="1"/>
</dbReference>
<sequence>MALSVHIKKKLKDFELAVDFDMDEGIVGFLGSSGCGKSMTLKCIAGIETPDEGRIVLDDEVLFDKKSGINLSPQKRKVGYLFQNYALFPHMTVKQNIEAGLAASGKSKQEKKEIVERLLEQFHIKELENSYPVRISGGQQQRAALARMMAAEPKFLLLDEPFSALDAYLKEKLMQEMMTYLNQFKKGVIMVSHSRDEVYQMCSDTVIMHQGMIETLGKTKEIFDNPGTVNAARLTGCKNISRATKTGTHEVYASDWDIKLTFPEQTEIPSNLTHVGIRAHEIHPIVSKDTNLKDMDSNESIKLNTMDCQLERISEAPFEMYLILQNKSGKNTSPLWWKVTKKEWQEIGEKVPETVELPAEHIILLK</sequence>
<dbReference type="InterPro" id="IPR003593">
    <property type="entry name" value="AAA+_ATPase"/>
</dbReference>
<evidence type="ECO:0000313" key="5">
    <source>
        <dbReference type="EMBL" id="CUN05538.1"/>
    </source>
</evidence>
<evidence type="ECO:0000256" key="2">
    <source>
        <dbReference type="ARBA" id="ARBA00022741"/>
    </source>
</evidence>
<dbReference type="InterPro" id="IPR003439">
    <property type="entry name" value="ABC_transporter-like_ATP-bd"/>
</dbReference>
<keyword evidence="6" id="KW-0378">Hydrolase</keyword>
<dbReference type="InterPro" id="IPR027417">
    <property type="entry name" value="P-loop_NTPase"/>
</dbReference>
<dbReference type="PANTHER" id="PTHR42781">
    <property type="entry name" value="SPERMIDINE/PUTRESCINE IMPORT ATP-BINDING PROTEIN POTA"/>
    <property type="match status" value="1"/>
</dbReference>
<dbReference type="EC" id="3.6.3.30" evidence="6"/>
<dbReference type="SMART" id="SM00382">
    <property type="entry name" value="AAA"/>
    <property type="match status" value="1"/>
</dbReference>
<dbReference type="RefSeq" id="WP_005344790.1">
    <property type="nucleotide sequence ID" value="NZ_BLYK01000013.1"/>
</dbReference>
<dbReference type="AlphaFoldDB" id="A0A174C0W4"/>
<dbReference type="PANTHER" id="PTHR42781:SF4">
    <property type="entry name" value="SPERMIDINE_PUTRESCINE IMPORT ATP-BINDING PROTEIN POTA"/>
    <property type="match status" value="1"/>
</dbReference>
<feature type="domain" description="ABC transporter" evidence="4">
    <location>
        <begin position="2"/>
        <end position="235"/>
    </location>
</feature>
<dbReference type="Proteomes" id="UP000095390">
    <property type="component" value="Unassembled WGS sequence"/>
</dbReference>
<keyword evidence="3 6" id="KW-0067">ATP-binding</keyword>
<name>A0A174C0W4_9FIRM</name>
<dbReference type="InterPro" id="IPR017871">
    <property type="entry name" value="ABC_transporter-like_CS"/>
</dbReference>
<evidence type="ECO:0000313" key="7">
    <source>
        <dbReference type="Proteomes" id="UP000095390"/>
    </source>
</evidence>
<dbReference type="EMBL" id="CYZL01000007">
    <property type="protein sequence ID" value="CUO05510.1"/>
    <property type="molecule type" value="Genomic_DNA"/>
</dbReference>
<evidence type="ECO:0000256" key="1">
    <source>
        <dbReference type="ARBA" id="ARBA00022448"/>
    </source>
</evidence>